<feature type="binding site" evidence="7">
    <location>
        <position position="124"/>
    </location>
    <ligand>
        <name>FMN</name>
        <dbReference type="ChEBI" id="CHEBI:58210"/>
    </ligand>
</feature>
<dbReference type="EMBL" id="PYGI01000019">
    <property type="protein sequence ID" value="PSL12223.1"/>
    <property type="molecule type" value="Genomic_DNA"/>
</dbReference>
<dbReference type="InterPro" id="IPR012133">
    <property type="entry name" value="Alpha-hydoxy_acid_DH_FMN"/>
</dbReference>
<dbReference type="PROSITE" id="PS00557">
    <property type="entry name" value="FMN_HYDROXY_ACID_DH_1"/>
    <property type="match status" value="1"/>
</dbReference>
<accession>A0A2P8ERZ9</accession>
<dbReference type="PANTHER" id="PTHR10578">
    <property type="entry name" value="S -2-HYDROXY-ACID OXIDASE-RELATED"/>
    <property type="match status" value="1"/>
</dbReference>
<feature type="binding site" evidence="7">
    <location>
        <position position="145"/>
    </location>
    <ligand>
        <name>FMN</name>
        <dbReference type="ChEBI" id="CHEBI:58210"/>
    </ligand>
</feature>
<dbReference type="RefSeq" id="WP_106592621.1">
    <property type="nucleotide sequence ID" value="NZ_PYGI01000019.1"/>
</dbReference>
<dbReference type="AlphaFoldDB" id="A0A2P8ERZ9"/>
<name>A0A2P8ERZ9_9GAMM</name>
<protein>
    <submittedName>
        <fullName evidence="9">L-lactate dehydrogenase (Cytochrome)</fullName>
    </submittedName>
</protein>
<dbReference type="PROSITE" id="PS51349">
    <property type="entry name" value="FMN_HYDROXY_ACID_DH_2"/>
    <property type="match status" value="1"/>
</dbReference>
<keyword evidence="3 7" id="KW-0288">FMN</keyword>
<dbReference type="InterPro" id="IPR013785">
    <property type="entry name" value="Aldolase_TIM"/>
</dbReference>
<feature type="binding site" evidence="7">
    <location>
        <position position="182"/>
    </location>
    <ligand>
        <name>glyoxylate</name>
        <dbReference type="ChEBI" id="CHEBI:36655"/>
    </ligand>
</feature>
<evidence type="ECO:0000256" key="2">
    <source>
        <dbReference type="ARBA" id="ARBA00022630"/>
    </source>
</evidence>
<keyword evidence="4" id="KW-0560">Oxidoreductase</keyword>
<dbReference type="PANTHER" id="PTHR10578:SF107">
    <property type="entry name" value="2-HYDROXYACID OXIDASE 1"/>
    <property type="match status" value="1"/>
</dbReference>
<evidence type="ECO:0000256" key="7">
    <source>
        <dbReference type="PIRSR" id="PIRSR000138-2"/>
    </source>
</evidence>
<comment type="cofactor">
    <cofactor evidence="1">
        <name>FMN</name>
        <dbReference type="ChEBI" id="CHEBI:58210"/>
    </cofactor>
</comment>
<dbReference type="Pfam" id="PF01070">
    <property type="entry name" value="FMN_dh"/>
    <property type="match status" value="1"/>
</dbReference>
<dbReference type="GO" id="GO:0010181">
    <property type="term" value="F:FMN binding"/>
    <property type="evidence" value="ECO:0007669"/>
    <property type="project" value="InterPro"/>
</dbReference>
<dbReference type="Proteomes" id="UP000242133">
    <property type="component" value="Unassembled WGS sequence"/>
</dbReference>
<dbReference type="GO" id="GO:0004459">
    <property type="term" value="F:L-lactate dehydrogenase (NAD+) activity"/>
    <property type="evidence" value="ECO:0007669"/>
    <property type="project" value="TreeGrafter"/>
</dbReference>
<feature type="binding site" evidence="7">
    <location>
        <position position="287"/>
    </location>
    <ligand>
        <name>glyoxylate</name>
        <dbReference type="ChEBI" id="CHEBI:36655"/>
    </ligand>
</feature>
<feature type="binding site" evidence="7">
    <location>
        <begin position="95"/>
        <end position="97"/>
    </location>
    <ligand>
        <name>FMN</name>
        <dbReference type="ChEBI" id="CHEBI:58210"/>
    </ligand>
</feature>
<sequence>MFTTFDLLGVKMSNNILMSRYPSSAYLQSRARKRLPGFVYDYLEGGSGRQAALARNTQVFDQVDLIPRYFNDCAAIDLQTELFGQTFEVPFGVAPIGMDGLVYPHAVSHLAQSAQRYGCPIAASTFSTTSLEEVVRLAGDNAWFQLYPFSDERIESDILDRARNAGYSVLIVTVDVPTGGRRERDMRNGLSLPPRPNLRMCADLVQHPGWALRLLQSGVPSFSNLHPYKQQSNDFLPAKVEGAVSWLRLEAFRRRWPGTLVVKGVLHPEDAQRCQALGVDGIVVSNHGGRQLDACPSTIEVLPAIRAAVGESFPVLVDSGLRSGLDVARALAAGADFALLGRTFMYGMAALGGAGADHSMQMLRDELENTLQMIRCPNIAQLKQWQSHNMTPMQRKNHNG</sequence>
<keyword evidence="10" id="KW-1185">Reference proteome</keyword>
<feature type="binding site" evidence="7">
    <location>
        <position position="285"/>
    </location>
    <ligand>
        <name>FMN</name>
        <dbReference type="ChEBI" id="CHEBI:58210"/>
    </ligand>
</feature>
<feature type="binding site" evidence="7">
    <location>
        <position position="263"/>
    </location>
    <ligand>
        <name>glyoxylate</name>
        <dbReference type="ChEBI" id="CHEBI:36655"/>
    </ligand>
</feature>
<comment type="caution">
    <text evidence="9">The sequence shown here is derived from an EMBL/GenBank/DDBJ whole genome shotgun (WGS) entry which is preliminary data.</text>
</comment>
<evidence type="ECO:0000256" key="6">
    <source>
        <dbReference type="PIRSR" id="PIRSR000138-1"/>
    </source>
</evidence>
<dbReference type="CDD" id="cd02809">
    <property type="entry name" value="alpha_hydroxyacid_oxid_FMN"/>
    <property type="match status" value="1"/>
</dbReference>
<dbReference type="GO" id="GO:0009060">
    <property type="term" value="P:aerobic respiration"/>
    <property type="evidence" value="ECO:0007669"/>
    <property type="project" value="TreeGrafter"/>
</dbReference>
<feature type="active site" description="Proton acceptor" evidence="6">
    <location>
        <position position="287"/>
    </location>
</feature>
<evidence type="ECO:0000256" key="4">
    <source>
        <dbReference type="ARBA" id="ARBA00023002"/>
    </source>
</evidence>
<evidence type="ECO:0000256" key="1">
    <source>
        <dbReference type="ARBA" id="ARBA00001917"/>
    </source>
</evidence>
<feature type="binding site" evidence="7">
    <location>
        <begin position="318"/>
        <end position="322"/>
    </location>
    <ligand>
        <name>FMN</name>
        <dbReference type="ChEBI" id="CHEBI:58210"/>
    </ligand>
</feature>
<feature type="binding site" evidence="7">
    <location>
        <begin position="341"/>
        <end position="342"/>
    </location>
    <ligand>
        <name>FMN</name>
        <dbReference type="ChEBI" id="CHEBI:58210"/>
    </ligand>
</feature>
<dbReference type="InterPro" id="IPR037396">
    <property type="entry name" value="FMN_HAD"/>
</dbReference>
<feature type="binding site" evidence="7">
    <location>
        <position position="290"/>
    </location>
    <ligand>
        <name>glyoxylate</name>
        <dbReference type="ChEBI" id="CHEBI:36655"/>
    </ligand>
</feature>
<evidence type="ECO:0000256" key="5">
    <source>
        <dbReference type="ARBA" id="ARBA00024042"/>
    </source>
</evidence>
<evidence type="ECO:0000313" key="9">
    <source>
        <dbReference type="EMBL" id="PSL12223.1"/>
    </source>
</evidence>
<proteinExistence type="inferred from homology"/>
<comment type="similarity">
    <text evidence="5">Belongs to the FMN-dependent alpha-hydroxy acid dehydrogenase family.</text>
</comment>
<dbReference type="Gene3D" id="3.20.20.70">
    <property type="entry name" value="Aldolase class I"/>
    <property type="match status" value="1"/>
</dbReference>
<evidence type="ECO:0000259" key="8">
    <source>
        <dbReference type="PROSITE" id="PS51349"/>
    </source>
</evidence>
<evidence type="ECO:0000256" key="3">
    <source>
        <dbReference type="ARBA" id="ARBA00022643"/>
    </source>
</evidence>
<feature type="domain" description="FMN hydroxy acid dehydrogenase" evidence="8">
    <location>
        <begin position="16"/>
        <end position="392"/>
    </location>
</feature>
<reference evidence="9 10" key="1">
    <citation type="submission" date="2018-03" db="EMBL/GenBank/DDBJ databases">
        <title>Genomic Encyclopedia of Archaeal and Bacterial Type Strains, Phase II (KMG-II): from individual species to whole genera.</title>
        <authorList>
            <person name="Goeker M."/>
        </authorList>
    </citation>
    <scope>NUCLEOTIDE SEQUENCE [LARGE SCALE GENOMIC DNA]</scope>
    <source>
        <strain evidence="9 10">DSM 17586</strain>
    </source>
</reference>
<feature type="binding site" evidence="7">
    <location>
        <position position="147"/>
    </location>
    <ligand>
        <name>glyoxylate</name>
        <dbReference type="ChEBI" id="CHEBI:36655"/>
    </ligand>
</feature>
<dbReference type="InterPro" id="IPR008259">
    <property type="entry name" value="FMN_hydac_DH_AS"/>
</dbReference>
<feature type="binding site" evidence="7">
    <location>
        <position position="42"/>
    </location>
    <ligand>
        <name>glyoxylate</name>
        <dbReference type="ChEBI" id="CHEBI:36655"/>
    </ligand>
</feature>
<evidence type="ECO:0000313" key="10">
    <source>
        <dbReference type="Proteomes" id="UP000242133"/>
    </source>
</evidence>
<gene>
    <name evidence="9" type="ORF">CLV44_11958</name>
</gene>
<dbReference type="PIRSF" id="PIRSF000138">
    <property type="entry name" value="Al-hdrx_acd_dh"/>
    <property type="match status" value="1"/>
</dbReference>
<dbReference type="OrthoDB" id="9770452at2"/>
<feature type="binding site" evidence="7">
    <location>
        <position position="173"/>
    </location>
    <ligand>
        <name>FMN</name>
        <dbReference type="ChEBI" id="CHEBI:58210"/>
    </ligand>
</feature>
<dbReference type="GO" id="GO:0005886">
    <property type="term" value="C:plasma membrane"/>
    <property type="evidence" value="ECO:0007669"/>
    <property type="project" value="TreeGrafter"/>
</dbReference>
<keyword evidence="2 7" id="KW-0285">Flavoprotein</keyword>
<dbReference type="SUPFAM" id="SSF51395">
    <property type="entry name" value="FMN-linked oxidoreductases"/>
    <property type="match status" value="1"/>
</dbReference>
<dbReference type="InterPro" id="IPR000262">
    <property type="entry name" value="FMN-dep_DH"/>
</dbReference>
<organism evidence="9 10">
    <name type="scientific">Marinobacterium halophilum</name>
    <dbReference type="NCBI Taxonomy" id="267374"/>
    <lineage>
        <taxon>Bacteria</taxon>
        <taxon>Pseudomonadati</taxon>
        <taxon>Pseudomonadota</taxon>
        <taxon>Gammaproteobacteria</taxon>
        <taxon>Oceanospirillales</taxon>
        <taxon>Oceanospirillaceae</taxon>
        <taxon>Marinobacterium</taxon>
    </lineage>
</organism>